<reference evidence="1 2" key="1">
    <citation type="submission" date="2016-10" db="EMBL/GenBank/DDBJ databases">
        <authorList>
            <person name="de Groot N.N."/>
        </authorList>
    </citation>
    <scope>NUCLEOTIDE SEQUENCE [LARGE SCALE GENOMIC DNA]</scope>
    <source>
        <strain evidence="1 2">DSM 19886</strain>
    </source>
</reference>
<dbReference type="Pfam" id="PF11138">
    <property type="entry name" value="DUF2911"/>
    <property type="match status" value="1"/>
</dbReference>
<evidence type="ECO:0000313" key="1">
    <source>
        <dbReference type="EMBL" id="SDM22524.1"/>
    </source>
</evidence>
<dbReference type="Proteomes" id="UP000199440">
    <property type="component" value="Unassembled WGS sequence"/>
</dbReference>
<protein>
    <recommendedName>
        <fullName evidence="3">DUF2911 domain-containing protein</fullName>
    </recommendedName>
</protein>
<proteinExistence type="predicted"/>
<keyword evidence="2" id="KW-1185">Reference proteome</keyword>
<sequence length="193" mass="21367">MEYYLVLAKSKIKIMKNLLTLTTLIITMVCFTETNAQKFDGLDKSPMDMATYPSSYKEPVKVVRVTYSRPQLKGRSLSQLAPNGKVWRTGANEAPEITFYKDVNFGGKPVKAGTYALFTIPGEKEWTFILNSNLNQWGAYSYDKAADVVRVNGSVSTNGESLDAFSIAFDEANGGATMLMGWDKARASLPITF</sequence>
<gene>
    <name evidence="1" type="ORF">SAMN04488514_106141</name>
</gene>
<dbReference type="EMBL" id="FNGV01000006">
    <property type="protein sequence ID" value="SDM22524.1"/>
    <property type="molecule type" value="Genomic_DNA"/>
</dbReference>
<accession>A0A1G9RH18</accession>
<evidence type="ECO:0008006" key="3">
    <source>
        <dbReference type="Google" id="ProtNLM"/>
    </source>
</evidence>
<name>A0A1G9RH18_9FLAO</name>
<organism evidence="1 2">
    <name type="scientific">Kriegella aquimaris</name>
    <dbReference type="NCBI Taxonomy" id="192904"/>
    <lineage>
        <taxon>Bacteria</taxon>
        <taxon>Pseudomonadati</taxon>
        <taxon>Bacteroidota</taxon>
        <taxon>Flavobacteriia</taxon>
        <taxon>Flavobacteriales</taxon>
        <taxon>Flavobacteriaceae</taxon>
        <taxon>Kriegella</taxon>
    </lineage>
</organism>
<evidence type="ECO:0000313" key="2">
    <source>
        <dbReference type="Proteomes" id="UP000199440"/>
    </source>
</evidence>
<dbReference type="AlphaFoldDB" id="A0A1G9RH18"/>
<dbReference type="STRING" id="192904.SAMN04488514_106141"/>
<dbReference type="InterPro" id="IPR021314">
    <property type="entry name" value="DUF2911"/>
</dbReference>